<protein>
    <recommendedName>
        <fullName evidence="1">Integrase core domain-containing protein</fullName>
    </recommendedName>
</protein>
<dbReference type="PANTHER" id="PTHR46177:SF1">
    <property type="entry name" value="INTEGRASE CATALYTIC DOMAIN-CONTAINING PROTEIN"/>
    <property type="match status" value="1"/>
</dbReference>
<dbReference type="Pfam" id="PF24764">
    <property type="entry name" value="rva_4"/>
    <property type="match status" value="1"/>
</dbReference>
<keyword evidence="3" id="KW-1185">Reference proteome</keyword>
<dbReference type="InterPro" id="IPR058913">
    <property type="entry name" value="Integrase_dom_put"/>
</dbReference>
<name>A0A0L0VYY2_9BASI</name>
<evidence type="ECO:0000313" key="3">
    <source>
        <dbReference type="Proteomes" id="UP000054564"/>
    </source>
</evidence>
<comment type="caution">
    <text evidence="2">The sequence shown here is derived from an EMBL/GenBank/DDBJ whole genome shotgun (WGS) entry which is preliminary data.</text>
</comment>
<dbReference type="PANTHER" id="PTHR46177">
    <property type="entry name" value="INTEGRASE CATALYTIC DOMAIN-CONTAINING PROTEIN"/>
    <property type="match status" value="1"/>
</dbReference>
<dbReference type="OrthoDB" id="2505297at2759"/>
<evidence type="ECO:0000313" key="2">
    <source>
        <dbReference type="EMBL" id="KNF04230.1"/>
    </source>
</evidence>
<sequence>MYHVRSQLLAHAAGYRRMKDILFHEYKVKVPRLMLYELLSELDSQGMAYQLCHACKQCVYRASGPHHIWSANGHNKLEPYGITTYGFVDAWSRKILGMFVHVTNNDPMHVGVYFLQIVKESGEIPLKVTTDHGTETMDLATYQNQFS</sequence>
<dbReference type="STRING" id="1165861.A0A0L0VYY2"/>
<dbReference type="Proteomes" id="UP000054564">
    <property type="component" value="Unassembled WGS sequence"/>
</dbReference>
<dbReference type="AlphaFoldDB" id="A0A0L0VYY2"/>
<gene>
    <name evidence="2" type="ORF">PSTG_02580</name>
</gene>
<evidence type="ECO:0000259" key="1">
    <source>
        <dbReference type="Pfam" id="PF24764"/>
    </source>
</evidence>
<accession>A0A0L0VYY2</accession>
<dbReference type="EMBL" id="AJIL01000013">
    <property type="protein sequence ID" value="KNF04230.1"/>
    <property type="molecule type" value="Genomic_DNA"/>
</dbReference>
<organism evidence="2 3">
    <name type="scientific">Puccinia striiformis f. sp. tritici PST-78</name>
    <dbReference type="NCBI Taxonomy" id="1165861"/>
    <lineage>
        <taxon>Eukaryota</taxon>
        <taxon>Fungi</taxon>
        <taxon>Dikarya</taxon>
        <taxon>Basidiomycota</taxon>
        <taxon>Pucciniomycotina</taxon>
        <taxon>Pucciniomycetes</taxon>
        <taxon>Pucciniales</taxon>
        <taxon>Pucciniaceae</taxon>
        <taxon>Puccinia</taxon>
    </lineage>
</organism>
<proteinExistence type="predicted"/>
<feature type="domain" description="Integrase core" evidence="1">
    <location>
        <begin position="59"/>
        <end position="145"/>
    </location>
</feature>
<reference evidence="3" key="1">
    <citation type="submission" date="2014-03" db="EMBL/GenBank/DDBJ databases">
        <title>The Genome Sequence of Puccinia striiformis f. sp. tritici PST-78.</title>
        <authorList>
            <consortium name="The Broad Institute Genome Sequencing Platform"/>
            <person name="Cuomo C."/>
            <person name="Hulbert S."/>
            <person name="Chen X."/>
            <person name="Walker B."/>
            <person name="Young S.K."/>
            <person name="Zeng Q."/>
            <person name="Gargeya S."/>
            <person name="Fitzgerald M."/>
            <person name="Haas B."/>
            <person name="Abouelleil A."/>
            <person name="Alvarado L."/>
            <person name="Arachchi H.M."/>
            <person name="Berlin A.M."/>
            <person name="Chapman S.B."/>
            <person name="Goldberg J."/>
            <person name="Griggs A."/>
            <person name="Gujja S."/>
            <person name="Hansen M."/>
            <person name="Howarth C."/>
            <person name="Imamovic A."/>
            <person name="Larimer J."/>
            <person name="McCowan C."/>
            <person name="Montmayeur A."/>
            <person name="Murphy C."/>
            <person name="Neiman D."/>
            <person name="Pearson M."/>
            <person name="Priest M."/>
            <person name="Roberts A."/>
            <person name="Saif S."/>
            <person name="Shea T."/>
            <person name="Sisk P."/>
            <person name="Sykes S."/>
            <person name="Wortman J."/>
            <person name="Nusbaum C."/>
            <person name="Birren B."/>
        </authorList>
    </citation>
    <scope>NUCLEOTIDE SEQUENCE [LARGE SCALE GENOMIC DNA]</scope>
    <source>
        <strain evidence="3">race PST-78</strain>
    </source>
</reference>